<evidence type="ECO:0000256" key="5">
    <source>
        <dbReference type="ARBA" id="ARBA00022605"/>
    </source>
</evidence>
<sequence length="300" mass="32876">MAVSDLFHVKVPATSANLGIGFDSMGIAVDKFLEVKAKPSSQWQVSFKSPDLEVLPCNEENLIIKVARQVAKEFGHTLPTLHLEMTSTIPLTHGLGSSASAIVAGVELANHYCQLSLSDFDKVRLASFFEGHPDNVGPCVTGGLFIGYYQPQENSHQEELYYEVLNLEDVTLIVSIPPYEVSTQEARSILPESYHAGEVAMQNAVGSLMLLAALKKEYDKMGQLMMKDLIHEPYRQKLIPEFNEIKECALSLGAYATVISGAGPTMLTLCPKEKASDILESLNQKVPSCQHEQVQIVPAK</sequence>
<dbReference type="InterPro" id="IPR014721">
    <property type="entry name" value="Ribsml_uS5_D2-typ_fold_subgr"/>
</dbReference>
<evidence type="ECO:0000256" key="6">
    <source>
        <dbReference type="ARBA" id="ARBA00022679"/>
    </source>
</evidence>
<evidence type="ECO:0000256" key="13">
    <source>
        <dbReference type="HAMAP-Rule" id="MF_00384"/>
    </source>
</evidence>
<protein>
    <recommendedName>
        <fullName evidence="4 13">Homoserine kinase</fullName>
        <shortName evidence="13">HK</shortName>
        <shortName evidence="13">HSK</shortName>
        <ecNumber evidence="3 13">2.7.1.39</ecNumber>
    </recommendedName>
</protein>
<keyword evidence="13" id="KW-0963">Cytoplasm</keyword>
<dbReference type="RefSeq" id="WP_092084877.1">
    <property type="nucleotide sequence ID" value="NZ_FNEL01000014.1"/>
</dbReference>
<comment type="function">
    <text evidence="12 13">Catalyzes the ATP-dependent phosphorylation of L-homoserine to L-homoserine phosphate.</text>
</comment>
<evidence type="ECO:0000256" key="7">
    <source>
        <dbReference type="ARBA" id="ARBA00022697"/>
    </source>
</evidence>
<dbReference type="OrthoDB" id="9769912at2"/>
<dbReference type="InterPro" id="IPR006204">
    <property type="entry name" value="GHMP_kinase_N_dom"/>
</dbReference>
<evidence type="ECO:0000256" key="2">
    <source>
        <dbReference type="ARBA" id="ARBA00007370"/>
    </source>
</evidence>
<dbReference type="EC" id="2.7.1.39" evidence="3 13"/>
<keyword evidence="7 13" id="KW-0791">Threonine biosynthesis</keyword>
<comment type="subcellular location">
    <subcellularLocation>
        <location evidence="13">Cytoplasm</location>
    </subcellularLocation>
</comment>
<reference evidence="16 17" key="1">
    <citation type="submission" date="2017-09" db="EMBL/GenBank/DDBJ databases">
        <title>Bacterial strain isolated from the female urinary microbiota.</title>
        <authorList>
            <person name="Thomas-White K."/>
            <person name="Kumar N."/>
            <person name="Forster S."/>
            <person name="Putonti C."/>
            <person name="Lawley T."/>
            <person name="Wolfe A.J."/>
        </authorList>
    </citation>
    <scope>NUCLEOTIDE SEQUENCE [LARGE SCALE GENOMIC DNA]</scope>
    <source>
        <strain evidence="16 17">UMB0852</strain>
    </source>
</reference>
<keyword evidence="5 13" id="KW-0028">Amino-acid biosynthesis</keyword>
<evidence type="ECO:0000256" key="4">
    <source>
        <dbReference type="ARBA" id="ARBA00017858"/>
    </source>
</evidence>
<evidence type="ECO:0000256" key="9">
    <source>
        <dbReference type="ARBA" id="ARBA00022777"/>
    </source>
</evidence>
<dbReference type="Pfam" id="PF08544">
    <property type="entry name" value="GHMP_kinases_C"/>
    <property type="match status" value="1"/>
</dbReference>
<dbReference type="UniPathway" id="UPA00050">
    <property type="reaction ID" value="UER00064"/>
</dbReference>
<evidence type="ECO:0000256" key="1">
    <source>
        <dbReference type="ARBA" id="ARBA00005015"/>
    </source>
</evidence>
<dbReference type="GO" id="GO:0009088">
    <property type="term" value="P:threonine biosynthetic process"/>
    <property type="evidence" value="ECO:0007669"/>
    <property type="project" value="UniProtKB-UniRule"/>
</dbReference>
<dbReference type="GO" id="GO:0004413">
    <property type="term" value="F:homoserine kinase activity"/>
    <property type="evidence" value="ECO:0007669"/>
    <property type="project" value="UniProtKB-UniRule"/>
</dbReference>
<evidence type="ECO:0000256" key="12">
    <source>
        <dbReference type="ARBA" id="ARBA00049954"/>
    </source>
</evidence>
<dbReference type="InterPro" id="IPR036554">
    <property type="entry name" value="GHMP_kinase_C_sf"/>
</dbReference>
<dbReference type="GO" id="GO:0005524">
    <property type="term" value="F:ATP binding"/>
    <property type="evidence" value="ECO:0007669"/>
    <property type="project" value="UniProtKB-UniRule"/>
</dbReference>
<evidence type="ECO:0000259" key="14">
    <source>
        <dbReference type="Pfam" id="PF00288"/>
    </source>
</evidence>
<evidence type="ECO:0000259" key="15">
    <source>
        <dbReference type="Pfam" id="PF08544"/>
    </source>
</evidence>
<dbReference type="Gene3D" id="3.30.70.890">
    <property type="entry name" value="GHMP kinase, C-terminal domain"/>
    <property type="match status" value="1"/>
</dbReference>
<feature type="domain" description="GHMP kinase N-terminal" evidence="14">
    <location>
        <begin position="61"/>
        <end position="143"/>
    </location>
</feature>
<dbReference type="SUPFAM" id="SSF54211">
    <property type="entry name" value="Ribosomal protein S5 domain 2-like"/>
    <property type="match status" value="1"/>
</dbReference>
<accession>A0A1G8KU46</accession>
<dbReference type="PANTHER" id="PTHR20861">
    <property type="entry name" value="HOMOSERINE/4-DIPHOSPHOCYTIDYL-2-C-METHYL-D-ERYTHRITOL KINASE"/>
    <property type="match status" value="1"/>
</dbReference>
<evidence type="ECO:0000256" key="10">
    <source>
        <dbReference type="ARBA" id="ARBA00022840"/>
    </source>
</evidence>
<dbReference type="Proteomes" id="UP000235682">
    <property type="component" value="Unassembled WGS sequence"/>
</dbReference>
<dbReference type="PROSITE" id="PS00627">
    <property type="entry name" value="GHMP_KINASES_ATP"/>
    <property type="match status" value="1"/>
</dbReference>
<keyword evidence="9 13" id="KW-0418">Kinase</keyword>
<comment type="catalytic activity">
    <reaction evidence="11 13">
        <text>L-homoserine + ATP = O-phospho-L-homoserine + ADP + H(+)</text>
        <dbReference type="Rhea" id="RHEA:13985"/>
        <dbReference type="ChEBI" id="CHEBI:15378"/>
        <dbReference type="ChEBI" id="CHEBI:30616"/>
        <dbReference type="ChEBI" id="CHEBI:57476"/>
        <dbReference type="ChEBI" id="CHEBI:57590"/>
        <dbReference type="ChEBI" id="CHEBI:456216"/>
        <dbReference type="EC" id="2.7.1.39"/>
    </reaction>
</comment>
<gene>
    <name evidence="13" type="primary">thrB</name>
    <name evidence="16" type="ORF">CJ205_05180</name>
</gene>
<comment type="similarity">
    <text evidence="2 13">Belongs to the GHMP kinase family. Homoserine kinase subfamily.</text>
</comment>
<evidence type="ECO:0000313" key="16">
    <source>
        <dbReference type="EMBL" id="PMC58248.1"/>
    </source>
</evidence>
<keyword evidence="10 13" id="KW-0067">ATP-binding</keyword>
<dbReference type="PANTHER" id="PTHR20861:SF1">
    <property type="entry name" value="HOMOSERINE KINASE"/>
    <property type="match status" value="1"/>
</dbReference>
<dbReference type="InterPro" id="IPR013750">
    <property type="entry name" value="GHMP_kinase_C_dom"/>
</dbReference>
<dbReference type="InterPro" id="IPR006203">
    <property type="entry name" value="GHMP_knse_ATP-bd_CS"/>
</dbReference>
<keyword evidence="17" id="KW-1185">Reference proteome</keyword>
<dbReference type="InterPro" id="IPR000870">
    <property type="entry name" value="Homoserine_kinase"/>
</dbReference>
<feature type="domain" description="GHMP kinase C-terminal" evidence="15">
    <location>
        <begin position="212"/>
        <end position="286"/>
    </location>
</feature>
<dbReference type="HAMAP" id="MF_00384">
    <property type="entry name" value="Homoser_kinase"/>
    <property type="match status" value="1"/>
</dbReference>
<comment type="caution">
    <text evidence="16">The sequence shown here is derived from an EMBL/GenBank/DDBJ whole genome shotgun (WGS) entry which is preliminary data.</text>
</comment>
<dbReference type="EMBL" id="PNHE01000019">
    <property type="protein sequence ID" value="PMC58248.1"/>
    <property type="molecule type" value="Genomic_DNA"/>
</dbReference>
<dbReference type="STRING" id="84521.SAMN04487994_10149"/>
<name>A0A1G8KU46_9LACT</name>
<dbReference type="GO" id="GO:0005737">
    <property type="term" value="C:cytoplasm"/>
    <property type="evidence" value="ECO:0007669"/>
    <property type="project" value="UniProtKB-SubCell"/>
</dbReference>
<dbReference type="PIRSF" id="PIRSF000676">
    <property type="entry name" value="Homoser_kin"/>
    <property type="match status" value="1"/>
</dbReference>
<dbReference type="AlphaFoldDB" id="A0A1G8KU46"/>
<evidence type="ECO:0000313" key="17">
    <source>
        <dbReference type="Proteomes" id="UP000235682"/>
    </source>
</evidence>
<dbReference type="SUPFAM" id="SSF55060">
    <property type="entry name" value="GHMP Kinase, C-terminal domain"/>
    <property type="match status" value="1"/>
</dbReference>
<evidence type="ECO:0000256" key="11">
    <source>
        <dbReference type="ARBA" id="ARBA00049375"/>
    </source>
</evidence>
<dbReference type="PRINTS" id="PR00958">
    <property type="entry name" value="HOMSERKINASE"/>
</dbReference>
<dbReference type="Pfam" id="PF00288">
    <property type="entry name" value="GHMP_kinases_N"/>
    <property type="match status" value="1"/>
</dbReference>
<keyword evidence="6 13" id="KW-0808">Transferase</keyword>
<dbReference type="Gene3D" id="3.30.230.10">
    <property type="match status" value="1"/>
</dbReference>
<evidence type="ECO:0000256" key="3">
    <source>
        <dbReference type="ARBA" id="ARBA00012078"/>
    </source>
</evidence>
<dbReference type="NCBIfam" id="TIGR00191">
    <property type="entry name" value="thrB"/>
    <property type="match status" value="1"/>
</dbReference>
<dbReference type="InterPro" id="IPR020568">
    <property type="entry name" value="Ribosomal_Su5_D2-typ_SF"/>
</dbReference>
<feature type="binding site" evidence="13">
    <location>
        <begin position="90"/>
        <end position="100"/>
    </location>
    <ligand>
        <name>ATP</name>
        <dbReference type="ChEBI" id="CHEBI:30616"/>
    </ligand>
</feature>
<evidence type="ECO:0000256" key="8">
    <source>
        <dbReference type="ARBA" id="ARBA00022741"/>
    </source>
</evidence>
<comment type="pathway">
    <text evidence="1 13">Amino-acid biosynthesis; L-threonine biosynthesis; L-threonine from L-aspartate: step 4/5.</text>
</comment>
<proteinExistence type="inferred from homology"/>
<organism evidence="16 17">
    <name type="scientific">Dolosicoccus paucivorans</name>
    <dbReference type="NCBI Taxonomy" id="84521"/>
    <lineage>
        <taxon>Bacteria</taxon>
        <taxon>Bacillati</taxon>
        <taxon>Bacillota</taxon>
        <taxon>Bacilli</taxon>
        <taxon>Lactobacillales</taxon>
        <taxon>Aerococcaceae</taxon>
        <taxon>Dolosicoccus</taxon>
    </lineage>
</organism>
<keyword evidence="8 13" id="KW-0547">Nucleotide-binding</keyword>